<dbReference type="EMBL" id="SOMN01000006">
    <property type="protein sequence ID" value="TFE28657.1"/>
    <property type="molecule type" value="Genomic_DNA"/>
</dbReference>
<evidence type="ECO:0000313" key="1">
    <source>
        <dbReference type="EMBL" id="TFE28657.1"/>
    </source>
</evidence>
<protein>
    <submittedName>
        <fullName evidence="1">Methyl-accepting chemotaxis protein</fullName>
    </submittedName>
</protein>
<gene>
    <name evidence="1" type="ORF">E2980_07510</name>
</gene>
<comment type="caution">
    <text evidence="1">The sequence shown here is derived from an EMBL/GenBank/DDBJ whole genome shotgun (WGS) entry which is preliminary data.</text>
</comment>
<dbReference type="Proteomes" id="UP000297900">
    <property type="component" value="Unassembled WGS sequence"/>
</dbReference>
<evidence type="ECO:0000313" key="2">
    <source>
        <dbReference type="Proteomes" id="UP000297900"/>
    </source>
</evidence>
<accession>A0A4Y8M0Y8</accession>
<proteinExistence type="predicted"/>
<dbReference type="RefSeq" id="WP_135151550.1">
    <property type="nucleotide sequence ID" value="NZ_SOMN01000006.1"/>
</dbReference>
<dbReference type="AlphaFoldDB" id="A0A4Y8M0Y8"/>
<sequence length="66" mass="7146">MIRQVGTGAEQVSKATEQIALTVHEAAEGSKKQVHSVDECAKAIHEVLSAVQHITASALFYLNLRM</sequence>
<organism evidence="1 2">
    <name type="scientific">Cohnella luojiensis</name>
    <dbReference type="NCBI Taxonomy" id="652876"/>
    <lineage>
        <taxon>Bacteria</taxon>
        <taxon>Bacillati</taxon>
        <taxon>Bacillota</taxon>
        <taxon>Bacilli</taxon>
        <taxon>Bacillales</taxon>
        <taxon>Paenibacillaceae</taxon>
        <taxon>Cohnella</taxon>
    </lineage>
</organism>
<name>A0A4Y8M0Y8_9BACL</name>
<reference evidence="1 2" key="1">
    <citation type="submission" date="2019-03" db="EMBL/GenBank/DDBJ databases">
        <title>Cohnella endophytica sp. nov., a novel endophytic bacterium isolated from bark of Sonneratia apetala.</title>
        <authorList>
            <person name="Tuo L."/>
        </authorList>
    </citation>
    <scope>NUCLEOTIDE SEQUENCE [LARGE SCALE GENOMIC DNA]</scope>
    <source>
        <strain evidence="1 2">CCTCC AB 208254</strain>
    </source>
</reference>
<keyword evidence="2" id="KW-1185">Reference proteome</keyword>
<dbReference type="Gene3D" id="1.10.287.950">
    <property type="entry name" value="Methyl-accepting chemotaxis protein"/>
    <property type="match status" value="1"/>
</dbReference>